<accession>A0A0K1RCZ0</accession>
<dbReference type="InterPro" id="IPR052916">
    <property type="entry name" value="Type-I_RE_MTase_Subunit"/>
</dbReference>
<dbReference type="STRING" id="156976.AK829_09210"/>
<dbReference type="Pfam" id="PF02384">
    <property type="entry name" value="N6_Mtase"/>
    <property type="match status" value="1"/>
</dbReference>
<dbReference type="GO" id="GO:0008170">
    <property type="term" value="F:N-methyltransferase activity"/>
    <property type="evidence" value="ECO:0007669"/>
    <property type="project" value="InterPro"/>
</dbReference>
<evidence type="ECO:0000313" key="3">
    <source>
        <dbReference type="Proteomes" id="UP000060016"/>
    </source>
</evidence>
<proteinExistence type="predicted"/>
<protein>
    <recommendedName>
        <fullName evidence="1">DNA methylase adenine-specific domain-containing protein</fullName>
    </recommendedName>
</protein>
<dbReference type="PANTHER" id="PTHR42998">
    <property type="entry name" value="TYPE I RESTRICTION ENZYME HINDVIIP M PROTEIN-RELATED"/>
    <property type="match status" value="1"/>
</dbReference>
<keyword evidence="3" id="KW-1185">Reference proteome</keyword>
<organism evidence="2 3">
    <name type="scientific">Corynebacterium riegelii</name>
    <dbReference type="NCBI Taxonomy" id="156976"/>
    <lineage>
        <taxon>Bacteria</taxon>
        <taxon>Bacillati</taxon>
        <taxon>Actinomycetota</taxon>
        <taxon>Actinomycetes</taxon>
        <taxon>Mycobacteriales</taxon>
        <taxon>Corynebacteriaceae</taxon>
        <taxon>Corynebacterium</taxon>
    </lineage>
</organism>
<dbReference type="InterPro" id="IPR029063">
    <property type="entry name" value="SAM-dependent_MTases_sf"/>
</dbReference>
<name>A0A0K1RCZ0_9CORY</name>
<dbReference type="Gene3D" id="3.40.50.150">
    <property type="entry name" value="Vaccinia Virus protein VP39"/>
    <property type="match status" value="1"/>
</dbReference>
<dbReference type="EMBL" id="CP012342">
    <property type="protein sequence ID" value="AKV59292.1"/>
    <property type="molecule type" value="Genomic_DNA"/>
</dbReference>
<dbReference type="PANTHER" id="PTHR42998:SF1">
    <property type="entry name" value="TYPE I RESTRICTION ENZYME HINDI METHYLASE SUBUNIT"/>
    <property type="match status" value="1"/>
</dbReference>
<dbReference type="RefSeq" id="WP_052205574.1">
    <property type="nucleotide sequence ID" value="NZ_CP012342.1"/>
</dbReference>
<evidence type="ECO:0000259" key="1">
    <source>
        <dbReference type="Pfam" id="PF02384"/>
    </source>
</evidence>
<sequence>MGEEGQAIEGREILFALWRSLEELEKEREGSDLIDCALTLLALRAVLERTDPLAWKKLSHDRAVEQDSKIRSLNLAVLGAKTARKDKNNNDWASPDLVAHLVSAVSDPRIGETPQSTISFVAAYQFLLEKSSQYLQPDFLGPPPPAYVCNLIAELLRPCQGSAYDPCARSGQLLLELDGHQQTVGLHGERLRLYGQENNPKRWQQAHEQALIRGTTIDLGKGPLDDLFGNYLNDGLGLGGWWFRRELHPGLKCDFAVCYPPSSFIDYGLEYVLLDSRWEFGPGIPDPADFAWLQLALHHLVPGGTAAVVLSADTLSSDEPELARVRRNMVGEGIVRCIISLPSAPQSNHASPTALWVCTQKGPESSVGSIDPLTQEVLLIDLDNGKLLNESATGKFGEDIVLPQRVADLYHRWVENSSINPKNEVAATSMSVSIAELLGSGGNLAPAHWLSQYSTR</sequence>
<dbReference type="SUPFAM" id="SSF53335">
    <property type="entry name" value="S-adenosyl-L-methionine-dependent methyltransferases"/>
    <property type="match status" value="1"/>
</dbReference>
<gene>
    <name evidence="2" type="ORF">AK829_09210</name>
</gene>
<dbReference type="AlphaFoldDB" id="A0A0K1RCZ0"/>
<reference evidence="2 3" key="1">
    <citation type="submission" date="2015-08" db="EMBL/GenBank/DDBJ databases">
        <authorList>
            <person name="Babu N.S."/>
            <person name="Beckwith C.J."/>
            <person name="Beseler K.G."/>
            <person name="Brison A."/>
            <person name="Carone J.V."/>
            <person name="Caskin T.P."/>
            <person name="Diamond M."/>
            <person name="Durham M.E."/>
            <person name="Foxe J.M."/>
            <person name="Go M."/>
            <person name="Henderson B.A."/>
            <person name="Jones I.B."/>
            <person name="McGettigan J.A."/>
            <person name="Micheletti S.J."/>
            <person name="Nasrallah M.E."/>
            <person name="Ortiz D."/>
            <person name="Piller C.R."/>
            <person name="Privatt S.R."/>
            <person name="Schneider S.L."/>
            <person name="Sharp S."/>
            <person name="Smith T.C."/>
            <person name="Stanton J.D."/>
            <person name="Ullery H.E."/>
            <person name="Wilson R.J."/>
            <person name="Serrano M.G."/>
            <person name="Buck G."/>
            <person name="Lee V."/>
            <person name="Wang Y."/>
            <person name="Carvalho R."/>
            <person name="Voegtly L."/>
            <person name="Shi R."/>
            <person name="Duckworth R."/>
            <person name="Johnson A."/>
            <person name="Loviza R."/>
            <person name="Walstead R."/>
            <person name="Shah Z."/>
            <person name="Kiflezghi M."/>
            <person name="Wade K."/>
            <person name="Ball S.L."/>
            <person name="Bradley K.W."/>
            <person name="Asai D.J."/>
            <person name="Bowman C.A."/>
            <person name="Russell D.A."/>
            <person name="Pope W.H."/>
            <person name="Jacobs-Sera D."/>
            <person name="Hendrix R.W."/>
            <person name="Hatfull G.F."/>
        </authorList>
    </citation>
    <scope>NUCLEOTIDE SEQUENCE [LARGE SCALE GENOMIC DNA]</scope>
    <source>
        <strain evidence="2 3">PUDD_83A45</strain>
    </source>
</reference>
<evidence type="ECO:0000313" key="2">
    <source>
        <dbReference type="EMBL" id="AKV59292.1"/>
    </source>
</evidence>
<feature type="domain" description="DNA methylase adenine-specific" evidence="1">
    <location>
        <begin position="145"/>
        <end position="451"/>
    </location>
</feature>
<dbReference type="Proteomes" id="UP000060016">
    <property type="component" value="Chromosome"/>
</dbReference>
<dbReference type="KEGG" id="crie:AK829_09210"/>
<dbReference type="REBASE" id="120880">
    <property type="entry name" value="M.Cri83A45ORF9210P"/>
</dbReference>
<dbReference type="GO" id="GO:0003677">
    <property type="term" value="F:DNA binding"/>
    <property type="evidence" value="ECO:0007669"/>
    <property type="project" value="InterPro"/>
</dbReference>
<dbReference type="InterPro" id="IPR003356">
    <property type="entry name" value="DNA_methylase_A-5"/>
</dbReference>
<dbReference type="PATRIC" id="fig|156976.3.peg.1849"/>